<sequence length="69" mass="7771">MTDLWMSECVVYDRTKDIQRLMAQTSDPDYRNMRKKLATPNSTTFNNSTGAASNPKNSSMHSNSPSQPD</sequence>
<name>A0A0L0F5U3_9EUKA</name>
<dbReference type="AlphaFoldDB" id="A0A0L0F5U3"/>
<feature type="compositionally biased region" description="Polar residues" evidence="1">
    <location>
        <begin position="39"/>
        <end position="69"/>
    </location>
</feature>
<dbReference type="GeneID" id="25916431"/>
<feature type="non-terminal residue" evidence="2">
    <location>
        <position position="69"/>
    </location>
</feature>
<evidence type="ECO:0000256" key="1">
    <source>
        <dbReference type="SAM" id="MobiDB-lite"/>
    </source>
</evidence>
<reference evidence="2 3" key="1">
    <citation type="submission" date="2011-02" db="EMBL/GenBank/DDBJ databases">
        <title>The Genome Sequence of Sphaeroforma arctica JP610.</title>
        <authorList>
            <consortium name="The Broad Institute Genome Sequencing Platform"/>
            <person name="Russ C."/>
            <person name="Cuomo C."/>
            <person name="Young S.K."/>
            <person name="Zeng Q."/>
            <person name="Gargeya S."/>
            <person name="Alvarado L."/>
            <person name="Berlin A."/>
            <person name="Chapman S.B."/>
            <person name="Chen Z."/>
            <person name="Freedman E."/>
            <person name="Gellesch M."/>
            <person name="Goldberg J."/>
            <person name="Griggs A."/>
            <person name="Gujja S."/>
            <person name="Heilman E."/>
            <person name="Heiman D."/>
            <person name="Howarth C."/>
            <person name="Mehta T."/>
            <person name="Neiman D."/>
            <person name="Pearson M."/>
            <person name="Roberts A."/>
            <person name="Saif S."/>
            <person name="Shea T."/>
            <person name="Shenoy N."/>
            <person name="Sisk P."/>
            <person name="Stolte C."/>
            <person name="Sykes S."/>
            <person name="White J."/>
            <person name="Yandava C."/>
            <person name="Burger G."/>
            <person name="Gray M.W."/>
            <person name="Holland P.W.H."/>
            <person name="King N."/>
            <person name="Lang F.B.F."/>
            <person name="Roger A.J."/>
            <person name="Ruiz-Trillo I."/>
            <person name="Haas B."/>
            <person name="Nusbaum C."/>
            <person name="Birren B."/>
        </authorList>
    </citation>
    <scope>NUCLEOTIDE SEQUENCE [LARGE SCALE GENOMIC DNA]</scope>
    <source>
        <strain evidence="2 3">JP610</strain>
    </source>
</reference>
<accession>A0A0L0F5U3</accession>
<organism evidence="2 3">
    <name type="scientific">Sphaeroforma arctica JP610</name>
    <dbReference type="NCBI Taxonomy" id="667725"/>
    <lineage>
        <taxon>Eukaryota</taxon>
        <taxon>Ichthyosporea</taxon>
        <taxon>Ichthyophonida</taxon>
        <taxon>Sphaeroforma</taxon>
    </lineage>
</organism>
<protein>
    <submittedName>
        <fullName evidence="2">Uncharacterized protein</fullName>
    </submittedName>
</protein>
<dbReference type="Proteomes" id="UP000054560">
    <property type="component" value="Unassembled WGS sequence"/>
</dbReference>
<proteinExistence type="predicted"/>
<keyword evidence="3" id="KW-1185">Reference proteome</keyword>
<dbReference type="RefSeq" id="XP_014145435.1">
    <property type="nucleotide sequence ID" value="XM_014289960.1"/>
</dbReference>
<gene>
    <name evidence="2" type="ORF">SARC_15927</name>
</gene>
<feature type="region of interest" description="Disordered" evidence="1">
    <location>
        <begin position="27"/>
        <end position="69"/>
    </location>
</feature>
<evidence type="ECO:0000313" key="2">
    <source>
        <dbReference type="EMBL" id="KNC71533.1"/>
    </source>
</evidence>
<dbReference type="EMBL" id="KQ248595">
    <property type="protein sequence ID" value="KNC71533.1"/>
    <property type="molecule type" value="Genomic_DNA"/>
</dbReference>
<evidence type="ECO:0000313" key="3">
    <source>
        <dbReference type="Proteomes" id="UP000054560"/>
    </source>
</evidence>